<dbReference type="AlphaFoldDB" id="A0A3A5HAN2"/>
<reference evidence="4" key="1">
    <citation type="submission" date="2018-09" db="EMBL/GenBank/DDBJ databases">
        <authorList>
            <person name="Zhu H."/>
        </authorList>
    </citation>
    <scope>NUCLEOTIDE SEQUENCE [LARGE SCALE GENOMIC DNA]</scope>
    <source>
        <strain evidence="4">K1W22B-1</strain>
    </source>
</reference>
<evidence type="ECO:0000259" key="2">
    <source>
        <dbReference type="PROSITE" id="PS50801"/>
    </source>
</evidence>
<dbReference type="InterPro" id="IPR036513">
    <property type="entry name" value="STAS_dom_sf"/>
</dbReference>
<dbReference type="PROSITE" id="PS50801">
    <property type="entry name" value="STAS"/>
    <property type="match status" value="1"/>
</dbReference>
<organism evidence="3 4">
    <name type="scientific">Nocardioides cavernaquae</name>
    <dbReference type="NCBI Taxonomy" id="2321396"/>
    <lineage>
        <taxon>Bacteria</taxon>
        <taxon>Bacillati</taxon>
        <taxon>Actinomycetota</taxon>
        <taxon>Actinomycetes</taxon>
        <taxon>Propionibacteriales</taxon>
        <taxon>Nocardioidaceae</taxon>
        <taxon>Nocardioides</taxon>
    </lineage>
</organism>
<dbReference type="Proteomes" id="UP000276542">
    <property type="component" value="Unassembled WGS sequence"/>
</dbReference>
<evidence type="ECO:0000313" key="3">
    <source>
        <dbReference type="EMBL" id="RJS46908.1"/>
    </source>
</evidence>
<evidence type="ECO:0000313" key="4">
    <source>
        <dbReference type="Proteomes" id="UP000276542"/>
    </source>
</evidence>
<proteinExistence type="predicted"/>
<dbReference type="EMBL" id="QYRP01000002">
    <property type="protein sequence ID" value="RJS46908.1"/>
    <property type="molecule type" value="Genomic_DNA"/>
</dbReference>
<sequence length="106" mass="11508">MGDGVDDGMDEHSLELSGSVDARTSREVRSALQALIEVPGRIVVVDLRRVTSADVIGLRVIAAASRNASLRGSRVVLRAAPPAVRRLFTISRLARVVEFEETRRVS</sequence>
<dbReference type="InterPro" id="IPR058548">
    <property type="entry name" value="MlaB-like_STAS"/>
</dbReference>
<gene>
    <name evidence="3" type="ORF">D4739_12245</name>
</gene>
<protein>
    <submittedName>
        <fullName evidence="3">Anti-sigma factor antagonist</fullName>
    </submittedName>
</protein>
<keyword evidence="4" id="KW-1185">Reference proteome</keyword>
<dbReference type="InterPro" id="IPR002645">
    <property type="entry name" value="STAS_dom"/>
</dbReference>
<dbReference type="CDD" id="cd07043">
    <property type="entry name" value="STAS_anti-anti-sigma_factors"/>
    <property type="match status" value="1"/>
</dbReference>
<feature type="region of interest" description="Disordered" evidence="1">
    <location>
        <begin position="1"/>
        <end position="24"/>
    </location>
</feature>
<dbReference type="SUPFAM" id="SSF52091">
    <property type="entry name" value="SpoIIaa-like"/>
    <property type="match status" value="1"/>
</dbReference>
<dbReference type="PANTHER" id="PTHR33495:SF2">
    <property type="entry name" value="ANTI-SIGMA FACTOR ANTAGONIST TM_1081-RELATED"/>
    <property type="match status" value="1"/>
</dbReference>
<dbReference type="GO" id="GO:0043856">
    <property type="term" value="F:anti-sigma factor antagonist activity"/>
    <property type="evidence" value="ECO:0007669"/>
    <property type="project" value="TreeGrafter"/>
</dbReference>
<name>A0A3A5HAN2_9ACTN</name>
<dbReference type="PANTHER" id="PTHR33495">
    <property type="entry name" value="ANTI-SIGMA FACTOR ANTAGONIST TM_1081-RELATED-RELATED"/>
    <property type="match status" value="1"/>
</dbReference>
<comment type="caution">
    <text evidence="3">The sequence shown here is derived from an EMBL/GenBank/DDBJ whole genome shotgun (WGS) entry which is preliminary data.</text>
</comment>
<dbReference type="Gene3D" id="3.30.750.24">
    <property type="entry name" value="STAS domain"/>
    <property type="match status" value="1"/>
</dbReference>
<accession>A0A3A5HAN2</accession>
<dbReference type="Pfam" id="PF13466">
    <property type="entry name" value="STAS_2"/>
    <property type="match status" value="1"/>
</dbReference>
<dbReference type="RefSeq" id="WP_120060878.1">
    <property type="nucleotide sequence ID" value="NZ_QYRP01000002.1"/>
</dbReference>
<dbReference type="OrthoDB" id="3787650at2"/>
<evidence type="ECO:0000256" key="1">
    <source>
        <dbReference type="SAM" id="MobiDB-lite"/>
    </source>
</evidence>
<feature type="domain" description="STAS" evidence="2">
    <location>
        <begin position="14"/>
        <end position="106"/>
    </location>
</feature>